<accession>A0A397U2F9</accession>
<organism evidence="2 3">
    <name type="scientific">Gigaspora rosea</name>
    <dbReference type="NCBI Taxonomy" id="44941"/>
    <lineage>
        <taxon>Eukaryota</taxon>
        <taxon>Fungi</taxon>
        <taxon>Fungi incertae sedis</taxon>
        <taxon>Mucoromycota</taxon>
        <taxon>Glomeromycotina</taxon>
        <taxon>Glomeromycetes</taxon>
        <taxon>Diversisporales</taxon>
        <taxon>Gigasporaceae</taxon>
        <taxon>Gigaspora</taxon>
    </lineage>
</organism>
<gene>
    <name evidence="2" type="ORF">C2G38_2120736</name>
</gene>
<keyword evidence="3" id="KW-1185">Reference proteome</keyword>
<name>A0A397U2F9_9GLOM</name>
<evidence type="ECO:0000256" key="1">
    <source>
        <dbReference type="SAM" id="Phobius"/>
    </source>
</evidence>
<feature type="transmembrane region" description="Helical" evidence="1">
    <location>
        <begin position="47"/>
        <end position="65"/>
    </location>
</feature>
<sequence>MLFIDAPYCLILFIFFLPSQCHVKQIFIRFLVNTFLVNESIYSRTCNFWLPILVVCLKVLHYMPYL</sequence>
<evidence type="ECO:0000313" key="3">
    <source>
        <dbReference type="Proteomes" id="UP000266673"/>
    </source>
</evidence>
<evidence type="ECO:0000313" key="2">
    <source>
        <dbReference type="EMBL" id="RIB04410.1"/>
    </source>
</evidence>
<dbReference type="AlphaFoldDB" id="A0A397U2F9"/>
<dbReference type="Proteomes" id="UP000266673">
    <property type="component" value="Unassembled WGS sequence"/>
</dbReference>
<proteinExistence type="predicted"/>
<reference evidence="2 3" key="1">
    <citation type="submission" date="2018-06" db="EMBL/GenBank/DDBJ databases">
        <title>Comparative genomics reveals the genomic features of Rhizophagus irregularis, R. cerebriforme, R. diaphanum and Gigaspora rosea, and their symbiotic lifestyle signature.</title>
        <authorList>
            <person name="Morin E."/>
            <person name="San Clemente H."/>
            <person name="Chen E.C.H."/>
            <person name="De La Providencia I."/>
            <person name="Hainaut M."/>
            <person name="Kuo A."/>
            <person name="Kohler A."/>
            <person name="Murat C."/>
            <person name="Tang N."/>
            <person name="Roy S."/>
            <person name="Loubradou J."/>
            <person name="Henrissat B."/>
            <person name="Grigoriev I.V."/>
            <person name="Corradi N."/>
            <person name="Roux C."/>
            <person name="Martin F.M."/>
        </authorList>
    </citation>
    <scope>NUCLEOTIDE SEQUENCE [LARGE SCALE GENOMIC DNA]</scope>
    <source>
        <strain evidence="2 3">DAOM 194757</strain>
    </source>
</reference>
<keyword evidence="1" id="KW-1133">Transmembrane helix</keyword>
<comment type="caution">
    <text evidence="2">The sequence shown here is derived from an EMBL/GenBank/DDBJ whole genome shotgun (WGS) entry which is preliminary data.</text>
</comment>
<dbReference type="EMBL" id="QKWP01002188">
    <property type="protein sequence ID" value="RIB04410.1"/>
    <property type="molecule type" value="Genomic_DNA"/>
</dbReference>
<protein>
    <submittedName>
        <fullName evidence="2">Uncharacterized protein</fullName>
    </submittedName>
</protein>
<keyword evidence="1" id="KW-0812">Transmembrane</keyword>
<keyword evidence="1" id="KW-0472">Membrane</keyword>